<accession>A0A3Q3XAZ4</accession>
<proteinExistence type="inferred from homology"/>
<dbReference type="SUPFAM" id="SSF56784">
    <property type="entry name" value="HAD-like"/>
    <property type="match status" value="1"/>
</dbReference>
<dbReference type="Proteomes" id="UP000261620">
    <property type="component" value="Unplaced"/>
</dbReference>
<dbReference type="GO" id="GO:0046037">
    <property type="term" value="P:GMP metabolic process"/>
    <property type="evidence" value="ECO:0007669"/>
    <property type="project" value="UniProtKB-ARBA"/>
</dbReference>
<sequence length="454" mass="52301">MDYTMAMYKSPDYERLGFELIRDRMVCVGYPHELLRYTYDPSFPTRGLVIDTVYGNLLKVDSNGNILACSHGFRFFKGQDIHKYYPNKFIQRDDTDRFYILNTLFNLSEAYLYSCLVDVFSRCTRYTNLLKGYQHGDLFMSYRSMFQDVRDAMDFVHDTGILKEQTLKNLNKYVDKDPKLPVLLSRIKEVAKVFLATNSNYSYTEAIMKYLLESYTKKDSWRSFFDLIVVDTRKPLFFADGTVLRQVDTDTGKLHIGTYTGDLQNGTVYSGGSSDIVCDLLGVKGKDILYVGDHIFGDILKSKKRQGWKTFLVLPELNKELQVWEEKKSLQACLDISLIQTRMKVLTYKMDISYGQMGSLLRSGSRQTLFASQLMRYADLYSSTFLNLLHYPINYLFMAPPVLVSHLSCTEKKTKPLHVISPSHSHFNELLQMPHEVSSQNSADLASSDTSVVH</sequence>
<dbReference type="GO" id="GO:0008253">
    <property type="term" value="F:5'-nucleotidase activity"/>
    <property type="evidence" value="ECO:0007669"/>
    <property type="project" value="TreeGrafter"/>
</dbReference>
<dbReference type="STRING" id="94237.ENSMMOP00000028243"/>
<dbReference type="NCBIfam" id="TIGR02244">
    <property type="entry name" value="HAD-IG-Ncltidse"/>
    <property type="match status" value="1"/>
</dbReference>
<evidence type="ECO:0000256" key="2">
    <source>
        <dbReference type="ARBA" id="ARBA00022723"/>
    </source>
</evidence>
<dbReference type="InterPro" id="IPR016695">
    <property type="entry name" value="Pur_nucleotidase"/>
</dbReference>
<dbReference type="AlphaFoldDB" id="A0A3Q3XAZ4"/>
<evidence type="ECO:0000313" key="7">
    <source>
        <dbReference type="Proteomes" id="UP000261620"/>
    </source>
</evidence>
<evidence type="ECO:0000256" key="4">
    <source>
        <dbReference type="ARBA" id="ARBA00022842"/>
    </source>
</evidence>
<feature type="binding site" evidence="5">
    <location>
        <position position="2"/>
    </location>
    <ligand>
        <name>GMP</name>
        <dbReference type="ChEBI" id="CHEBI:58115"/>
    </ligand>
</feature>
<evidence type="ECO:0000256" key="3">
    <source>
        <dbReference type="ARBA" id="ARBA00022801"/>
    </source>
</evidence>
<dbReference type="Pfam" id="PF05761">
    <property type="entry name" value="5_nucleotid"/>
    <property type="match status" value="2"/>
</dbReference>
<evidence type="ECO:0000256" key="1">
    <source>
        <dbReference type="ARBA" id="ARBA00009589"/>
    </source>
</evidence>
<keyword evidence="3" id="KW-0378">Hydrolase</keyword>
<keyword evidence="7" id="KW-1185">Reference proteome</keyword>
<dbReference type="CDD" id="cd07522">
    <property type="entry name" value="HAD_cN-II"/>
    <property type="match status" value="1"/>
</dbReference>
<feature type="binding site" evidence="5">
    <location>
        <position position="293"/>
    </location>
    <ligand>
        <name>Mg(2+)</name>
        <dbReference type="ChEBI" id="CHEBI:18420"/>
    </ligand>
</feature>
<dbReference type="InterPro" id="IPR036412">
    <property type="entry name" value="HAD-like_sf"/>
</dbReference>
<dbReference type="OMA" id="AQHGDPG"/>
<protein>
    <submittedName>
        <fullName evidence="6">Uncharacterized protein</fullName>
    </submittedName>
</protein>
<dbReference type="PANTHER" id="PTHR12103">
    <property type="entry name" value="5'-NUCLEOTIDASE DOMAIN-CONTAINING"/>
    <property type="match status" value="1"/>
</dbReference>
<reference evidence="6" key="2">
    <citation type="submission" date="2025-09" db="UniProtKB">
        <authorList>
            <consortium name="Ensembl"/>
        </authorList>
    </citation>
    <scope>IDENTIFICATION</scope>
</reference>
<evidence type="ECO:0000313" key="6">
    <source>
        <dbReference type="Ensembl" id="ENSMMOP00000028243.1"/>
    </source>
</evidence>
<dbReference type="GO" id="GO:0046872">
    <property type="term" value="F:metal ion binding"/>
    <property type="evidence" value="ECO:0007669"/>
    <property type="project" value="UniProtKB-KW"/>
</dbReference>
<comment type="similarity">
    <text evidence="1">Belongs to the 5'(3')-deoxyribonucleotidase family.</text>
</comment>
<organism evidence="6 7">
    <name type="scientific">Mola mola</name>
    <name type="common">Ocean sunfish</name>
    <name type="synonym">Tetraodon mola</name>
    <dbReference type="NCBI Taxonomy" id="94237"/>
    <lineage>
        <taxon>Eukaryota</taxon>
        <taxon>Metazoa</taxon>
        <taxon>Chordata</taxon>
        <taxon>Craniata</taxon>
        <taxon>Vertebrata</taxon>
        <taxon>Euteleostomi</taxon>
        <taxon>Actinopterygii</taxon>
        <taxon>Neopterygii</taxon>
        <taxon>Teleostei</taxon>
        <taxon>Neoteleostei</taxon>
        <taxon>Acanthomorphata</taxon>
        <taxon>Eupercaria</taxon>
        <taxon>Tetraodontiformes</taxon>
        <taxon>Molidae</taxon>
        <taxon>Mola</taxon>
    </lineage>
</organism>
<name>A0A3Q3XAZ4_MOLML</name>
<dbReference type="InterPro" id="IPR023214">
    <property type="entry name" value="HAD_sf"/>
</dbReference>
<dbReference type="FunFam" id="3.40.50.1000:FF:000021">
    <property type="entry name" value="NT5C2 isoform 1"/>
    <property type="match status" value="1"/>
</dbReference>
<comment type="cofactor">
    <cofactor evidence="5">
        <name>Mg(2+)</name>
        <dbReference type="ChEBI" id="CHEBI:18420"/>
    </cofactor>
    <text evidence="5">Binds 1 Mg(2+) ion per subunit.</text>
</comment>
<keyword evidence="2 5" id="KW-0479">Metal-binding</keyword>
<dbReference type="PANTHER" id="PTHR12103:SF18">
    <property type="entry name" value="5'-NUCLEOTIDASE DOMAIN-CONTAINING PROTEIN 4"/>
    <property type="match status" value="1"/>
</dbReference>
<dbReference type="InterPro" id="IPR008380">
    <property type="entry name" value="HAD-SF_hydro_IG_5-nucl"/>
</dbReference>
<dbReference type="Gene3D" id="3.40.50.1000">
    <property type="entry name" value="HAD superfamily/HAD-like"/>
    <property type="match status" value="1"/>
</dbReference>
<keyword evidence="4 5" id="KW-0460">Magnesium</keyword>
<evidence type="ECO:0000256" key="5">
    <source>
        <dbReference type="PIRSR" id="PIRSR017434-2"/>
    </source>
</evidence>
<dbReference type="Ensembl" id="ENSMMOT00000028723.1">
    <property type="protein sequence ID" value="ENSMMOP00000028243.1"/>
    <property type="gene ID" value="ENSMMOG00000021345.1"/>
</dbReference>
<reference evidence="6" key="1">
    <citation type="submission" date="2025-08" db="UniProtKB">
        <authorList>
            <consortium name="Ensembl"/>
        </authorList>
    </citation>
    <scope>IDENTIFICATION</scope>
</reference>
<dbReference type="PIRSF" id="PIRSF017434">
    <property type="entry name" value="Purine_5'-nucleotidase"/>
    <property type="match status" value="1"/>
</dbReference>